<keyword evidence="8" id="KW-0653">Protein transport</keyword>
<dbReference type="GO" id="GO:0015031">
    <property type="term" value="P:protein transport"/>
    <property type="evidence" value="ECO:0007669"/>
    <property type="project" value="UniProtKB-KW"/>
</dbReference>
<dbReference type="Proteomes" id="UP001239994">
    <property type="component" value="Unassembled WGS sequence"/>
</dbReference>
<keyword evidence="10" id="KW-0496">Mitochondrion</keyword>
<evidence type="ECO:0000256" key="1">
    <source>
        <dbReference type="ARBA" id="ARBA00004294"/>
    </source>
</evidence>
<feature type="domain" description="Mitochondrial outer membrane transport complex Sam37/metaxin N-terminal" evidence="16">
    <location>
        <begin position="52"/>
        <end position="172"/>
    </location>
</feature>
<feature type="domain" description="Metaxin glutathione S-transferase" evidence="17">
    <location>
        <begin position="205"/>
        <end position="266"/>
    </location>
</feature>
<evidence type="ECO:0000256" key="8">
    <source>
        <dbReference type="ARBA" id="ARBA00022927"/>
    </source>
</evidence>
<keyword evidence="7" id="KW-0832">Ubl conjugation</keyword>
<evidence type="ECO:0000256" key="4">
    <source>
        <dbReference type="ARBA" id="ARBA00022499"/>
    </source>
</evidence>
<dbReference type="Pfam" id="PF10568">
    <property type="entry name" value="Tom37"/>
    <property type="match status" value="1"/>
</dbReference>
<comment type="subunit">
    <text evidence="13">Interacts with MTX2/metaxin-2. Associates with the mitochondrial contact site and cristae organizing system (MICOS) complex, composed of at least MICOS10/MIC10, CHCHD3/MIC19, CHCHD6/MIC25, APOOL/MIC27, IMMT/MIC60, APOO/MIC23/MIC26 and QIL1/MIC13. This complex was also known under the names MINOS or MitOS complex. The MICOS complex associates with mitochondrial outer membrane proteins SAMM50, MTX1 and MTX2 (together described as components of the mitochondrial outer membrane sorting assembly machinery (SAM) complex) and DNAJC11, mitochondrial inner membrane protein TMEM11 and with HSPA9. The MICOS and SAM complexes together with DNAJC11 are part of a large protein complex spanning both membranes termed the mitochondrial intermembrane space bridging (MIB) complex. Interacts with ARMC1.</text>
</comment>
<keyword evidence="11 15" id="KW-0472">Membrane</keyword>
<dbReference type="GO" id="GO:0007005">
    <property type="term" value="P:mitochondrion organization"/>
    <property type="evidence" value="ECO:0007669"/>
    <property type="project" value="InterPro"/>
</dbReference>
<sequence length="348" mass="39006">MKTVPSSTSDATGRSHVLVHAVSRASGKRMAAPMQLYCWKGDYGLPSVDIDCLTVLAYAKFAGAPLKVHKLTNPWRSPTGILPTLQTRGEGSVSQPSKIIIHLRKQKYNADYDLSAKEGADTLAFVSLLEEKLLPALIYTLWIDSKNYVDVTRRWYAENVPFPLNFVLPNRMHAQRLGRLQLVREDPALEPGEQLEQELYQEALECMTLLSQRLGSQKFFFGDSPSALDAYVFGHLAPLLKIKLPNRKLQQYLSSLENLQFFCTNILALYFPSEIQAAPVHTAPTQADGGDMDHEPHKRWNQVMSVLFAMGAMLGYAILTGIITIKSAHPHLQESRHDDVDEEGEEED</sequence>
<accession>A0AAD8ZTX3</accession>
<dbReference type="AlphaFoldDB" id="A0AAD8ZTX3"/>
<dbReference type="SUPFAM" id="SSF47616">
    <property type="entry name" value="GST C-terminal domain-like"/>
    <property type="match status" value="1"/>
</dbReference>
<dbReference type="EMBL" id="JAROKS010000003">
    <property type="protein sequence ID" value="KAK1805222.1"/>
    <property type="molecule type" value="Genomic_DNA"/>
</dbReference>
<evidence type="ECO:0000313" key="19">
    <source>
        <dbReference type="Proteomes" id="UP001239994"/>
    </source>
</evidence>
<dbReference type="InterPro" id="IPR036282">
    <property type="entry name" value="Glutathione-S-Trfase_C_sf"/>
</dbReference>
<dbReference type="PANTHER" id="PTHR12289:SF34">
    <property type="entry name" value="METAXIN-1"/>
    <property type="match status" value="1"/>
</dbReference>
<evidence type="ECO:0000256" key="2">
    <source>
        <dbReference type="ARBA" id="ARBA00009170"/>
    </source>
</evidence>
<dbReference type="PIRSF" id="PIRSF038150">
    <property type="entry name" value="Metaxin"/>
    <property type="match status" value="1"/>
</dbReference>
<evidence type="ECO:0000256" key="12">
    <source>
        <dbReference type="ARBA" id="ARBA00037753"/>
    </source>
</evidence>
<evidence type="ECO:0000259" key="17">
    <source>
        <dbReference type="Pfam" id="PF17171"/>
    </source>
</evidence>
<dbReference type="PANTHER" id="PTHR12289">
    <property type="entry name" value="METAXIN RELATED"/>
    <property type="match status" value="1"/>
</dbReference>
<evidence type="ECO:0000256" key="14">
    <source>
        <dbReference type="PIRNR" id="PIRNR038150"/>
    </source>
</evidence>
<protein>
    <recommendedName>
        <fullName evidence="14">Metaxin</fullName>
    </recommendedName>
</protein>
<dbReference type="InterPro" id="IPR017410">
    <property type="entry name" value="Metaxin1/3"/>
</dbReference>
<evidence type="ECO:0000256" key="5">
    <source>
        <dbReference type="ARBA" id="ARBA00022692"/>
    </source>
</evidence>
<evidence type="ECO:0000256" key="6">
    <source>
        <dbReference type="ARBA" id="ARBA00022787"/>
    </source>
</evidence>
<evidence type="ECO:0000313" key="18">
    <source>
        <dbReference type="EMBL" id="KAK1805222.1"/>
    </source>
</evidence>
<proteinExistence type="inferred from homology"/>
<evidence type="ECO:0000256" key="10">
    <source>
        <dbReference type="ARBA" id="ARBA00023128"/>
    </source>
</evidence>
<keyword evidence="19" id="KW-1185">Reference proteome</keyword>
<dbReference type="SFLD" id="SFLDS00019">
    <property type="entry name" value="Glutathione_Transferase_(cytos"/>
    <property type="match status" value="1"/>
</dbReference>
<evidence type="ECO:0000256" key="11">
    <source>
        <dbReference type="ARBA" id="ARBA00023136"/>
    </source>
</evidence>
<comment type="caution">
    <text evidence="18">The sequence shown here is derived from an EMBL/GenBank/DDBJ whole genome shotgun (WGS) entry which is preliminary data.</text>
</comment>
<dbReference type="CDD" id="cd03212">
    <property type="entry name" value="GST_C_Metaxin1_3"/>
    <property type="match status" value="1"/>
</dbReference>
<evidence type="ECO:0000256" key="7">
    <source>
        <dbReference type="ARBA" id="ARBA00022843"/>
    </source>
</evidence>
<name>A0AAD8ZTX3_9TELE</name>
<dbReference type="SFLD" id="SFLDG01180">
    <property type="entry name" value="SUF1"/>
    <property type="match status" value="1"/>
</dbReference>
<organism evidence="18 19">
    <name type="scientific">Electrophorus voltai</name>
    <dbReference type="NCBI Taxonomy" id="2609070"/>
    <lineage>
        <taxon>Eukaryota</taxon>
        <taxon>Metazoa</taxon>
        <taxon>Chordata</taxon>
        <taxon>Craniata</taxon>
        <taxon>Vertebrata</taxon>
        <taxon>Euteleostomi</taxon>
        <taxon>Actinopterygii</taxon>
        <taxon>Neopterygii</taxon>
        <taxon>Teleostei</taxon>
        <taxon>Ostariophysi</taxon>
        <taxon>Gymnotiformes</taxon>
        <taxon>Gymnotoidei</taxon>
        <taxon>Gymnotidae</taxon>
        <taxon>Electrophorus</taxon>
    </lineage>
</organism>
<evidence type="ECO:0000256" key="3">
    <source>
        <dbReference type="ARBA" id="ARBA00022448"/>
    </source>
</evidence>
<gene>
    <name evidence="18" type="ORF">P4O66_019169</name>
</gene>
<keyword evidence="5 15" id="KW-0812">Transmembrane</keyword>
<evidence type="ECO:0000259" key="16">
    <source>
        <dbReference type="Pfam" id="PF10568"/>
    </source>
</evidence>
<evidence type="ECO:0000256" key="15">
    <source>
        <dbReference type="SAM" id="Phobius"/>
    </source>
</evidence>
<keyword evidence="3" id="KW-0813">Transport</keyword>
<dbReference type="InterPro" id="IPR033468">
    <property type="entry name" value="Metaxin_GST"/>
</dbReference>
<evidence type="ECO:0000256" key="13">
    <source>
        <dbReference type="ARBA" id="ARBA00046575"/>
    </source>
</evidence>
<reference evidence="18" key="1">
    <citation type="submission" date="2023-03" db="EMBL/GenBank/DDBJ databases">
        <title>Electrophorus voltai genome.</title>
        <authorList>
            <person name="Bian C."/>
        </authorList>
    </citation>
    <scope>NUCLEOTIDE SEQUENCE</scope>
    <source>
        <strain evidence="18">CB-2022</strain>
        <tissue evidence="18">Muscle</tissue>
    </source>
</reference>
<comment type="function">
    <text evidence="12">Involved in transport of proteins into the mitochondrion. Essential for embryonic development.</text>
</comment>
<evidence type="ECO:0000256" key="9">
    <source>
        <dbReference type="ARBA" id="ARBA00022989"/>
    </source>
</evidence>
<dbReference type="InterPro" id="IPR019564">
    <property type="entry name" value="Sam37/metaxin_N"/>
</dbReference>
<keyword evidence="4" id="KW-1017">Isopeptide bond</keyword>
<keyword evidence="6 14" id="KW-1000">Mitochondrion outer membrane</keyword>
<dbReference type="Gene3D" id="1.20.1050.10">
    <property type="match status" value="1"/>
</dbReference>
<dbReference type="CDD" id="cd03078">
    <property type="entry name" value="GST_N_Metaxin1_like"/>
    <property type="match status" value="1"/>
</dbReference>
<dbReference type="InterPro" id="IPR050931">
    <property type="entry name" value="Mito_Protein_Transport_Metaxin"/>
</dbReference>
<dbReference type="InterPro" id="IPR040079">
    <property type="entry name" value="Glutathione_S-Trfase"/>
</dbReference>
<keyword evidence="9 15" id="KW-1133">Transmembrane helix</keyword>
<dbReference type="Pfam" id="PF17171">
    <property type="entry name" value="GST_C_6"/>
    <property type="match status" value="1"/>
</dbReference>
<dbReference type="GO" id="GO:0001401">
    <property type="term" value="C:SAM complex"/>
    <property type="evidence" value="ECO:0007669"/>
    <property type="project" value="InterPro"/>
</dbReference>
<feature type="transmembrane region" description="Helical" evidence="15">
    <location>
        <begin position="303"/>
        <end position="325"/>
    </location>
</feature>
<comment type="similarity">
    <text evidence="2 14">Belongs to the metaxin family.</text>
</comment>
<comment type="subcellular location">
    <subcellularLocation>
        <location evidence="1 14">Mitochondrion outer membrane</location>
    </subcellularLocation>
</comment>